<protein>
    <submittedName>
        <fullName evidence="1">Uncharacterized protein</fullName>
    </submittedName>
</protein>
<name>A0ABM9ENA0_9BACI</name>
<dbReference type="EMBL" id="CALBWS010000005">
    <property type="protein sequence ID" value="CAH2714098.1"/>
    <property type="molecule type" value="Genomic_DNA"/>
</dbReference>
<dbReference type="Proteomes" id="UP000838308">
    <property type="component" value="Unassembled WGS sequence"/>
</dbReference>
<keyword evidence="2" id="KW-1185">Reference proteome</keyword>
<sequence>MKDSYAHSFIPFLTKQNYFDFVGFLLDYFDFTEYNLIKFSNHIHDLKR</sequence>
<organism evidence="1 2">
    <name type="scientific">Neobacillus rhizosphaerae</name>
    <dbReference type="NCBI Taxonomy" id="2880965"/>
    <lineage>
        <taxon>Bacteria</taxon>
        <taxon>Bacillati</taxon>
        <taxon>Bacillota</taxon>
        <taxon>Bacilli</taxon>
        <taxon>Bacillales</taxon>
        <taxon>Bacillaceae</taxon>
        <taxon>Neobacillus</taxon>
    </lineage>
</organism>
<proteinExistence type="predicted"/>
<comment type="caution">
    <text evidence="1">The sequence shown here is derived from an EMBL/GenBank/DDBJ whole genome shotgun (WGS) entry which is preliminary data.</text>
</comment>
<evidence type="ECO:0000313" key="1">
    <source>
        <dbReference type="EMBL" id="CAH2714098.1"/>
    </source>
</evidence>
<accession>A0ABM9ENA0</accession>
<reference evidence="1" key="1">
    <citation type="submission" date="2022-04" db="EMBL/GenBank/DDBJ databases">
        <authorList>
            <person name="Criscuolo A."/>
        </authorList>
    </citation>
    <scope>NUCLEOTIDE SEQUENCE</scope>
    <source>
        <strain evidence="1">CIP111895</strain>
    </source>
</reference>
<gene>
    <name evidence="1" type="ORF">BACCIP111895_01252</name>
</gene>
<evidence type="ECO:0000313" key="2">
    <source>
        <dbReference type="Proteomes" id="UP000838308"/>
    </source>
</evidence>